<protein>
    <submittedName>
        <fullName evidence="1">Uncharacterized protein</fullName>
    </submittedName>
</protein>
<evidence type="ECO:0000313" key="1">
    <source>
        <dbReference type="EMBL" id="QHU17219.1"/>
    </source>
</evidence>
<dbReference type="EMBL" id="MN740899">
    <property type="protein sequence ID" value="QHU17219.1"/>
    <property type="molecule type" value="Genomic_DNA"/>
</dbReference>
<dbReference type="AlphaFoldDB" id="A0A6C0KHW0"/>
<accession>A0A6C0KHW0</accession>
<reference evidence="1" key="1">
    <citation type="journal article" date="2020" name="Nature">
        <title>Giant virus diversity and host interactions through global metagenomics.</title>
        <authorList>
            <person name="Schulz F."/>
            <person name="Roux S."/>
            <person name="Paez-Espino D."/>
            <person name="Jungbluth S."/>
            <person name="Walsh D.A."/>
            <person name="Denef V.J."/>
            <person name="McMahon K.D."/>
            <person name="Konstantinidis K.T."/>
            <person name="Eloe-Fadrosh E.A."/>
            <person name="Kyrpides N.C."/>
            <person name="Woyke T."/>
        </authorList>
    </citation>
    <scope>NUCLEOTIDE SEQUENCE</scope>
    <source>
        <strain evidence="1">GVMAG-S-3300012000-57</strain>
    </source>
</reference>
<name>A0A6C0KHW0_9ZZZZ</name>
<organism evidence="1">
    <name type="scientific">viral metagenome</name>
    <dbReference type="NCBI Taxonomy" id="1070528"/>
    <lineage>
        <taxon>unclassified sequences</taxon>
        <taxon>metagenomes</taxon>
        <taxon>organismal metagenomes</taxon>
    </lineage>
</organism>
<sequence length="48" mass="5826">MITNNIHIHIIFIYSNYLDNDLMLNRKIDSTQKQNKNYTYSITHILQQ</sequence>
<proteinExistence type="predicted"/>